<feature type="compositionally biased region" description="Low complexity" evidence="1">
    <location>
        <begin position="803"/>
        <end position="815"/>
    </location>
</feature>
<dbReference type="CDD" id="cd01099">
    <property type="entry name" value="PAN_AP_HGF"/>
    <property type="match status" value="1"/>
</dbReference>
<keyword evidence="6" id="KW-1185">Reference proteome</keyword>
<dbReference type="GO" id="GO:0009653">
    <property type="term" value="P:anatomical structure morphogenesis"/>
    <property type="evidence" value="ECO:0007669"/>
    <property type="project" value="TreeGrafter"/>
</dbReference>
<evidence type="ECO:0000256" key="1">
    <source>
        <dbReference type="SAM" id="MobiDB-lite"/>
    </source>
</evidence>
<dbReference type="SMART" id="SM00241">
    <property type="entry name" value="ZP"/>
    <property type="match status" value="1"/>
</dbReference>
<keyword evidence="2" id="KW-0472">Membrane</keyword>
<dbReference type="PANTHER" id="PTHR47327">
    <property type="entry name" value="FI18240P1-RELATED"/>
    <property type="match status" value="1"/>
</dbReference>
<feature type="compositionally biased region" description="Low complexity" evidence="1">
    <location>
        <begin position="769"/>
        <end position="790"/>
    </location>
</feature>
<dbReference type="EMBL" id="ASGP02000003">
    <property type="protein sequence ID" value="KAH9517571.1"/>
    <property type="molecule type" value="Genomic_DNA"/>
</dbReference>
<dbReference type="InterPro" id="IPR052774">
    <property type="entry name" value="Celegans_DevNeuronal_Protein"/>
</dbReference>
<dbReference type="PANTHER" id="PTHR47327:SF1">
    <property type="entry name" value="RE15579P"/>
    <property type="match status" value="1"/>
</dbReference>
<comment type="caution">
    <text evidence="5">The sequence shown here is derived from an EMBL/GenBank/DDBJ whole genome shotgun (WGS) entry which is preliminary data.</text>
</comment>
<evidence type="ECO:0000259" key="3">
    <source>
        <dbReference type="PROSITE" id="PS50948"/>
    </source>
</evidence>
<feature type="domain" description="ZP" evidence="4">
    <location>
        <begin position="363"/>
        <end position="603"/>
    </location>
</feature>
<dbReference type="Pfam" id="PF25057">
    <property type="entry name" value="CUT_N"/>
    <property type="match status" value="1"/>
</dbReference>
<feature type="domain" description="Apple" evidence="3">
    <location>
        <begin position="277"/>
        <end position="357"/>
    </location>
</feature>
<evidence type="ECO:0000256" key="2">
    <source>
        <dbReference type="SAM" id="Phobius"/>
    </source>
</evidence>
<feature type="transmembrane region" description="Helical" evidence="2">
    <location>
        <begin position="678"/>
        <end position="703"/>
    </location>
</feature>
<dbReference type="SMART" id="SM00473">
    <property type="entry name" value="PAN_AP"/>
    <property type="match status" value="3"/>
</dbReference>
<evidence type="ECO:0000259" key="4">
    <source>
        <dbReference type="PROSITE" id="PS51034"/>
    </source>
</evidence>
<dbReference type="InterPro" id="IPR056953">
    <property type="entry name" value="CUT_N"/>
</dbReference>
<gene>
    <name evidence="5" type="ORF">DERF_008233</name>
</gene>
<evidence type="ECO:0008006" key="7">
    <source>
        <dbReference type="Google" id="ProtNLM"/>
    </source>
</evidence>
<dbReference type="InterPro" id="IPR003609">
    <property type="entry name" value="Pan_app"/>
</dbReference>
<dbReference type="Pfam" id="PF00024">
    <property type="entry name" value="PAN_1"/>
    <property type="match status" value="3"/>
</dbReference>
<dbReference type="PROSITE" id="PS50948">
    <property type="entry name" value="PAN"/>
    <property type="match status" value="3"/>
</dbReference>
<keyword evidence="2" id="KW-0812">Transmembrane</keyword>
<feature type="domain" description="Apple" evidence="3">
    <location>
        <begin position="68"/>
        <end position="155"/>
    </location>
</feature>
<dbReference type="Gene3D" id="3.50.4.10">
    <property type="entry name" value="Hepatocyte Growth Factor"/>
    <property type="match status" value="2"/>
</dbReference>
<feature type="domain" description="Apple" evidence="3">
    <location>
        <begin position="161"/>
        <end position="245"/>
    </location>
</feature>
<dbReference type="SUPFAM" id="SSF57414">
    <property type="entry name" value="Hairpin loop containing domain-like"/>
    <property type="match status" value="3"/>
</dbReference>
<protein>
    <recommendedName>
        <fullName evidence="7">Cuticlin-1</fullName>
    </recommendedName>
</protein>
<reference evidence="5" key="2">
    <citation type="journal article" date="2022" name="Res Sq">
        <title>Comparative Genomics Reveals Insights into the Divergent Evolution of Astigmatic Mites and Household Pest Adaptations.</title>
        <authorList>
            <person name="Xiong Q."/>
            <person name="Wan A.T.-Y."/>
            <person name="Liu X.-Y."/>
            <person name="Fung C.S.-H."/>
            <person name="Xiao X."/>
            <person name="Malainual N."/>
            <person name="Hou J."/>
            <person name="Wang L."/>
            <person name="Wang M."/>
            <person name="Yang K."/>
            <person name="Cui Y."/>
            <person name="Leung E."/>
            <person name="Nong W."/>
            <person name="Shin S.-K."/>
            <person name="Au S."/>
            <person name="Jeong K.Y."/>
            <person name="Chew F.T."/>
            <person name="Hui J."/>
            <person name="Leung T.F."/>
            <person name="Tungtrongchitr A."/>
            <person name="Zhong N."/>
            <person name="Liu Z."/>
            <person name="Tsui S."/>
        </authorList>
    </citation>
    <scope>NUCLEOTIDE SEQUENCE</scope>
    <source>
        <strain evidence="5">Derf</strain>
        <tissue evidence="5">Whole organism</tissue>
    </source>
</reference>
<dbReference type="AlphaFoldDB" id="A0A922L4I8"/>
<feature type="region of interest" description="Disordered" evidence="1">
    <location>
        <begin position="751"/>
        <end position="815"/>
    </location>
</feature>
<evidence type="ECO:0000313" key="5">
    <source>
        <dbReference type="EMBL" id="KAH9517571.1"/>
    </source>
</evidence>
<dbReference type="Proteomes" id="UP000790347">
    <property type="component" value="Unassembled WGS sequence"/>
</dbReference>
<organism evidence="5 6">
    <name type="scientific">Dermatophagoides farinae</name>
    <name type="common">American house dust mite</name>
    <dbReference type="NCBI Taxonomy" id="6954"/>
    <lineage>
        <taxon>Eukaryota</taxon>
        <taxon>Metazoa</taxon>
        <taxon>Ecdysozoa</taxon>
        <taxon>Arthropoda</taxon>
        <taxon>Chelicerata</taxon>
        <taxon>Arachnida</taxon>
        <taxon>Acari</taxon>
        <taxon>Acariformes</taxon>
        <taxon>Sarcoptiformes</taxon>
        <taxon>Astigmata</taxon>
        <taxon>Psoroptidia</taxon>
        <taxon>Analgoidea</taxon>
        <taxon>Pyroglyphidae</taxon>
        <taxon>Dermatophagoidinae</taxon>
        <taxon>Dermatophagoides</taxon>
    </lineage>
</organism>
<dbReference type="PROSITE" id="PS51034">
    <property type="entry name" value="ZP_2"/>
    <property type="match status" value="1"/>
</dbReference>
<name>A0A922L4I8_DERFA</name>
<accession>A0A922L4I8</accession>
<keyword evidence="2" id="KW-1133">Transmembrane helix</keyword>
<sequence>MSAIIISGKLNKNQKMNLDHYQQIRRMRSSSSALLLFFDGHHHPLITLLFTIIVLFSLPLSSMVKAQCPIGTTMSFEKIASVTIRGVPFVPLYNGQPDIPVTAECNNRCRAGAKCRSFLLSYDKHQCFGFDYDSLNRGISVVSTNEKTSYFEKICLSTAPCEKAWTFERVMGKELNGFDNRILSGVASRLRCQELCLKERSFVCRSGEYDYALQQCRLSSEDRRSQPSSFQTAISSSVDYFENQCAANQQQQQQQLPGQTQQQTGMTVSSLPMSVGCDFERYENLDIKRADLIRTAFSTEQCRNLCEATRAFVCRSFTYAAATSQCWLNSDDILAVSTGLNGLESHAGATYHQRGHCLDLQLFCGHDSMTVALNTLNPFNGRLYAKEDPINCESIGRSETSTMLMLPFNSRSGCGVREEDGKYTSMVVIQHHPLIQRKGDRMVHVACHFEATNRTISNTYSVLVEMPPVAETSIVNATAPSPNIRLRITDKNGKDITGARLGDELFLRIEMDDDEVFGIFARELMAKSGSNQNESIMLIDSDGCPTDPNIFPVLERIPNSKGLIGKFDAFKFADDVVVRFQVNVQFCLQECLPVNCDHSRHVDSELLKNVQSWGRRRRRRSITADDKKYLSNKTELHREIIVESVSRMNGNKSGNHERLQDEKHEKQSQMYCATKTTLIISIITLFMLQITIVGSILACCLIYRRIPSSSKLSRISESSNNANHHHYGHHNRRLGLAQIFNGINVADMLPGGNRKQQYKTEPFENDDCNSMSSRSSSSSSSNRTTNKSTTLASKSHRHHPTNNHHQQQQPNPLHLNLSNQMNKQQKLLWAQINRID</sequence>
<dbReference type="InterPro" id="IPR001507">
    <property type="entry name" value="ZP_dom"/>
</dbReference>
<evidence type="ECO:0000313" key="6">
    <source>
        <dbReference type="Proteomes" id="UP000790347"/>
    </source>
</evidence>
<proteinExistence type="predicted"/>
<reference evidence="5" key="1">
    <citation type="submission" date="2013-05" db="EMBL/GenBank/DDBJ databases">
        <authorList>
            <person name="Yim A.K.Y."/>
            <person name="Chan T.F."/>
            <person name="Ji K.M."/>
            <person name="Liu X.Y."/>
            <person name="Zhou J.W."/>
            <person name="Li R.Q."/>
            <person name="Yang K.Y."/>
            <person name="Li J."/>
            <person name="Li M."/>
            <person name="Law P.T.W."/>
            <person name="Wu Y.L."/>
            <person name="Cai Z.L."/>
            <person name="Qin H."/>
            <person name="Bao Y."/>
            <person name="Leung R.K.K."/>
            <person name="Ng P.K.S."/>
            <person name="Zou J."/>
            <person name="Zhong X.J."/>
            <person name="Ran P.X."/>
            <person name="Zhong N.S."/>
            <person name="Liu Z.G."/>
            <person name="Tsui S.K.W."/>
        </authorList>
    </citation>
    <scope>NUCLEOTIDE SEQUENCE</scope>
    <source>
        <strain evidence="5">Derf</strain>
        <tissue evidence="5">Whole organism</tissue>
    </source>
</reference>